<dbReference type="AlphaFoldDB" id="A0A0B1TMI2"/>
<reference evidence="2 3" key="1">
    <citation type="submission" date="2014-03" db="EMBL/GenBank/DDBJ databases">
        <title>Draft genome of the hookworm Oesophagostomum dentatum.</title>
        <authorList>
            <person name="Mitreva M."/>
        </authorList>
    </citation>
    <scope>NUCLEOTIDE SEQUENCE [LARGE SCALE GENOMIC DNA]</scope>
    <source>
        <strain evidence="2 3">OD-Hann</strain>
    </source>
</reference>
<evidence type="ECO:0000256" key="1">
    <source>
        <dbReference type="SAM" id="Phobius"/>
    </source>
</evidence>
<dbReference type="Proteomes" id="UP000053660">
    <property type="component" value="Unassembled WGS sequence"/>
</dbReference>
<organism evidence="2 3">
    <name type="scientific">Oesophagostomum dentatum</name>
    <name type="common">Nodular worm</name>
    <dbReference type="NCBI Taxonomy" id="61180"/>
    <lineage>
        <taxon>Eukaryota</taxon>
        <taxon>Metazoa</taxon>
        <taxon>Ecdysozoa</taxon>
        <taxon>Nematoda</taxon>
        <taxon>Chromadorea</taxon>
        <taxon>Rhabditida</taxon>
        <taxon>Rhabditina</taxon>
        <taxon>Rhabditomorpha</taxon>
        <taxon>Strongyloidea</taxon>
        <taxon>Strongylidae</taxon>
        <taxon>Oesophagostomum</taxon>
    </lineage>
</organism>
<feature type="transmembrane region" description="Helical" evidence="1">
    <location>
        <begin position="80"/>
        <end position="96"/>
    </location>
</feature>
<keyword evidence="1" id="KW-0812">Transmembrane</keyword>
<evidence type="ECO:0000313" key="2">
    <source>
        <dbReference type="EMBL" id="KHJ97032.1"/>
    </source>
</evidence>
<evidence type="ECO:0000313" key="3">
    <source>
        <dbReference type="Proteomes" id="UP000053660"/>
    </source>
</evidence>
<dbReference type="EMBL" id="KN549536">
    <property type="protein sequence ID" value="KHJ97032.1"/>
    <property type="molecule type" value="Genomic_DNA"/>
</dbReference>
<proteinExistence type="predicted"/>
<feature type="transmembrane region" description="Helical" evidence="1">
    <location>
        <begin position="116"/>
        <end position="133"/>
    </location>
</feature>
<dbReference type="OrthoDB" id="5822308at2759"/>
<feature type="transmembrane region" description="Helical" evidence="1">
    <location>
        <begin position="55"/>
        <end position="73"/>
    </location>
</feature>
<accession>A0A0B1TMI2</accession>
<name>A0A0B1TMI2_OESDE</name>
<gene>
    <name evidence="2" type="ORF">OESDEN_03003</name>
</gene>
<keyword evidence="3" id="KW-1185">Reference proteome</keyword>
<keyword evidence="1" id="KW-0472">Membrane</keyword>
<sequence length="163" mass="19496">MPDARHKVCCCIHRDMVHLADAATASTLYNTHFSTRVRCLYMHCDRYDYQESKPVVAFVFLCCEFCIQSLFWVFSRINTIVGSIFFLFFLGGYYFYVNIFYKEMVVEAFGEKFDEFSWIAHLLDVLLLLIHYWQLGVISKCRRFYQYIRVEDKRTTVRTTCTK</sequence>
<protein>
    <submittedName>
        <fullName evidence="2">Uncharacterized protein</fullName>
    </submittedName>
</protein>
<keyword evidence="1" id="KW-1133">Transmembrane helix</keyword>